<name>A0A1H4CUS8_9BURK</name>
<evidence type="ECO:0000313" key="2">
    <source>
        <dbReference type="Proteomes" id="UP000199002"/>
    </source>
</evidence>
<dbReference type="Proteomes" id="UP000199002">
    <property type="component" value="Unassembled WGS sequence"/>
</dbReference>
<keyword evidence="2" id="KW-1185">Reference proteome</keyword>
<evidence type="ECO:0000313" key="1">
    <source>
        <dbReference type="EMBL" id="SEA64117.1"/>
    </source>
</evidence>
<dbReference type="AlphaFoldDB" id="A0A1H4CUS8"/>
<reference evidence="2" key="1">
    <citation type="submission" date="2016-10" db="EMBL/GenBank/DDBJ databases">
        <authorList>
            <person name="Varghese N."/>
            <person name="Submissions S."/>
        </authorList>
    </citation>
    <scope>NUCLEOTIDE SEQUENCE [LARGE SCALE GENOMIC DNA]</scope>
    <source>
        <strain evidence="2">DSM 25157</strain>
    </source>
</reference>
<gene>
    <name evidence="1" type="ORF">SAMN05421875_1217</name>
</gene>
<sequence>MTIPASFVFAHTSVAVEGPDAARLLLSIIPAPPHQPGIGLVAKNTLTCLTALLIEVPAAGSHLAQHISLLGKLSDDSGACIAQPNAMLGLASDYPAWAWFVSASFPYAHRLQSLVGKHLVAALLKEASIEKSFVQKLRKLIKQSHDEILTNQQFEAEVTKLEGQAHQKLLQLLALHSCSTNSAQLSFNAAVTSCLSNRLSSLRQTERQAVDTGQTLSRSELTRTVVLLLDQAQQGHSDDLVTLICLCVGLGLNLGKRIPLVSGESGQGWMAWIDPVAGSTYVDLSFALAGLGKRSSPRHQASTLILKRPLPQGVATMLREAHTQNSQLRTLADLCINKPTSRKKISLPGVHHSASLAGLMNSARSISLATTDRRDISAYATLALELVNKSDLHYVCPREREIWQACSDFYDAVGLGPAVPQSGGNSNLRIGSRLTPSADWIKEVFASAGDELLAKKCGRRYSLPSLIEHHNACARYVGLLMQFVVGGRDRRLIDFRASVWSGTTTFGLMEDKPLSATRGTTPIPIPAALSEQLKLWHAHIAALDKRLLKLQAPGSSAAFQLIRQIRELQNLPMLFLLDTHGAPVPLSSDVLFTGPASQLNRDFGRHSLPDLLLDAGMPFEDIQDWLRHFSPGISTHELNSNRVKYHSTERLISGIDQVLLELNIRPRSGLSKEIAP</sequence>
<proteinExistence type="predicted"/>
<protein>
    <submittedName>
        <fullName evidence="1">Uncharacterized protein</fullName>
    </submittedName>
</protein>
<accession>A0A1H4CUS8</accession>
<dbReference type="RefSeq" id="WP_092699363.1">
    <property type="nucleotide sequence ID" value="NZ_FNQJ01000021.1"/>
</dbReference>
<organism evidence="1 2">
    <name type="scientific">Acidovorax soli</name>
    <dbReference type="NCBI Taxonomy" id="592050"/>
    <lineage>
        <taxon>Bacteria</taxon>
        <taxon>Pseudomonadati</taxon>
        <taxon>Pseudomonadota</taxon>
        <taxon>Betaproteobacteria</taxon>
        <taxon>Burkholderiales</taxon>
        <taxon>Comamonadaceae</taxon>
        <taxon>Acidovorax</taxon>
    </lineage>
</organism>
<dbReference type="GeneID" id="34231787"/>
<dbReference type="STRING" id="592050.SAMN05421875_1217"/>
<dbReference type="EMBL" id="FNQJ01000021">
    <property type="protein sequence ID" value="SEA64117.1"/>
    <property type="molecule type" value="Genomic_DNA"/>
</dbReference>